<evidence type="ECO:0000256" key="4">
    <source>
        <dbReference type="SAM" id="MobiDB-lite"/>
    </source>
</evidence>
<dbReference type="SMART" id="SM00822">
    <property type="entry name" value="PKS_KR"/>
    <property type="match status" value="1"/>
</dbReference>
<dbReference type="Gene3D" id="3.40.50.720">
    <property type="entry name" value="NAD(P)-binding Rossmann-like Domain"/>
    <property type="match status" value="1"/>
</dbReference>
<feature type="region of interest" description="Disordered" evidence="4">
    <location>
        <begin position="1039"/>
        <end position="1058"/>
    </location>
</feature>
<feature type="compositionally biased region" description="Low complexity" evidence="4">
    <location>
        <begin position="1389"/>
        <end position="1405"/>
    </location>
</feature>
<dbReference type="Pfam" id="PF00698">
    <property type="entry name" value="Acyl_transf_1"/>
    <property type="match status" value="1"/>
</dbReference>
<dbReference type="InterPro" id="IPR020806">
    <property type="entry name" value="PKS_PP-bd"/>
</dbReference>
<dbReference type="PANTHER" id="PTHR43074">
    <property type="entry name" value="OMEGA-3 POLYUNSATURATED FATTY ACID SYNTHASE PFAB-RELATED"/>
    <property type="match status" value="1"/>
</dbReference>
<keyword evidence="1" id="KW-0596">Phosphopantetheine</keyword>
<dbReference type="Proteomes" id="UP000030302">
    <property type="component" value="Chromosome"/>
</dbReference>
<feature type="domain" description="Ketosynthase family 3 (KS3)" evidence="6">
    <location>
        <begin position="1"/>
        <end position="448"/>
    </location>
</feature>
<proteinExistence type="predicted"/>
<dbReference type="InterPro" id="IPR014043">
    <property type="entry name" value="Acyl_transferase_dom"/>
</dbReference>
<feature type="region of interest" description="Disordered" evidence="4">
    <location>
        <begin position="1389"/>
        <end position="1409"/>
    </location>
</feature>
<dbReference type="KEGG" id="care:LT85_0339"/>
<dbReference type="InterPro" id="IPR014031">
    <property type="entry name" value="Ketoacyl_synth_C"/>
</dbReference>
<dbReference type="Pfam" id="PF16197">
    <property type="entry name" value="KAsynt_C_assoc"/>
    <property type="match status" value="1"/>
</dbReference>
<dbReference type="HOGENOM" id="CLU_000022_30_2_4"/>
<dbReference type="Pfam" id="PF00109">
    <property type="entry name" value="ketoacyl-synt"/>
    <property type="match status" value="1"/>
</dbReference>
<feature type="domain" description="Carrier" evidence="5">
    <location>
        <begin position="1069"/>
        <end position="1144"/>
    </location>
</feature>
<dbReference type="CDD" id="cd08953">
    <property type="entry name" value="KR_2_SDR_x"/>
    <property type="match status" value="1"/>
</dbReference>
<dbReference type="GO" id="GO:0016746">
    <property type="term" value="F:acyltransferase activity"/>
    <property type="evidence" value="ECO:0007669"/>
    <property type="project" value="InterPro"/>
</dbReference>
<dbReference type="InterPro" id="IPR052568">
    <property type="entry name" value="PKS-FAS_Synthase"/>
</dbReference>
<dbReference type="STRING" id="279058.LT85_0339"/>
<dbReference type="InterPro" id="IPR036291">
    <property type="entry name" value="NAD(P)-bd_dom_sf"/>
</dbReference>
<evidence type="ECO:0000256" key="3">
    <source>
        <dbReference type="ARBA" id="ARBA00022679"/>
    </source>
</evidence>
<evidence type="ECO:0000256" key="2">
    <source>
        <dbReference type="ARBA" id="ARBA00022553"/>
    </source>
</evidence>
<dbReference type="InterPro" id="IPR020841">
    <property type="entry name" value="PKS_Beta-ketoAc_synthase_dom"/>
</dbReference>
<gene>
    <name evidence="7" type="primary">pfaA</name>
    <name evidence="7" type="ORF">LT85_0339</name>
</gene>
<dbReference type="SUPFAM" id="SSF51735">
    <property type="entry name" value="NAD(P)-binding Rossmann-fold domains"/>
    <property type="match status" value="1"/>
</dbReference>
<evidence type="ECO:0000313" key="7">
    <source>
        <dbReference type="EMBL" id="AIY39499.1"/>
    </source>
</evidence>
<dbReference type="Gene3D" id="3.30.70.250">
    <property type="entry name" value="Malonyl-CoA ACP transacylase, ACP-binding"/>
    <property type="match status" value="1"/>
</dbReference>
<dbReference type="GO" id="GO:0031177">
    <property type="term" value="F:phosphopantetheine binding"/>
    <property type="evidence" value="ECO:0007669"/>
    <property type="project" value="InterPro"/>
</dbReference>
<dbReference type="Pfam" id="PF00550">
    <property type="entry name" value="PP-binding"/>
    <property type="match status" value="4"/>
</dbReference>
<dbReference type="SMART" id="SM00823">
    <property type="entry name" value="PKS_PP"/>
    <property type="match status" value="2"/>
</dbReference>
<dbReference type="PANTHER" id="PTHR43074:SF1">
    <property type="entry name" value="BETA-KETOACYL SYNTHASE FAMILY PROTEIN-RELATED"/>
    <property type="match status" value="1"/>
</dbReference>
<evidence type="ECO:0000313" key="8">
    <source>
        <dbReference type="Proteomes" id="UP000030302"/>
    </source>
</evidence>
<dbReference type="SMART" id="SM00825">
    <property type="entry name" value="PKS_KS"/>
    <property type="match status" value="1"/>
</dbReference>
<dbReference type="SUPFAM" id="SSF53901">
    <property type="entry name" value="Thiolase-like"/>
    <property type="match status" value="1"/>
</dbReference>
<dbReference type="InterPro" id="IPR014030">
    <property type="entry name" value="Ketoacyl_synth_N"/>
</dbReference>
<keyword evidence="2" id="KW-0597">Phosphoprotein</keyword>
<keyword evidence="3" id="KW-0808">Transferase</keyword>
<evidence type="ECO:0000259" key="6">
    <source>
        <dbReference type="PROSITE" id="PS52004"/>
    </source>
</evidence>
<feature type="domain" description="Carrier" evidence="5">
    <location>
        <begin position="1300"/>
        <end position="1382"/>
    </location>
</feature>
<reference evidence="8" key="1">
    <citation type="journal article" date="2014" name="Soil Biol. Biochem.">
        <title>Structure and function of bacterial communities in ageing soils: Insights from the Mendocino ecological staircase.</title>
        <authorList>
            <person name="Uroz S."/>
            <person name="Tech J.J."/>
            <person name="Sawaya N.A."/>
            <person name="Frey-Klett P."/>
            <person name="Leveau J.H.J."/>
        </authorList>
    </citation>
    <scope>NUCLEOTIDE SEQUENCE [LARGE SCALE GENOMIC DNA]</scope>
    <source>
        <strain evidence="8">Cal35</strain>
    </source>
</reference>
<dbReference type="Gene3D" id="3.40.47.10">
    <property type="match status" value="1"/>
</dbReference>
<dbReference type="InterPro" id="IPR032821">
    <property type="entry name" value="PKS_assoc"/>
</dbReference>
<dbReference type="InterPro" id="IPR016035">
    <property type="entry name" value="Acyl_Trfase/lysoPLipase"/>
</dbReference>
<feature type="domain" description="Carrier" evidence="5">
    <location>
        <begin position="1183"/>
        <end position="1263"/>
    </location>
</feature>
<name>A0A0A1F732_9BURK</name>
<dbReference type="Gene3D" id="3.40.366.10">
    <property type="entry name" value="Malonyl-Coenzyme A Acyl Carrier Protein, domain 2"/>
    <property type="match status" value="1"/>
</dbReference>
<dbReference type="SUPFAM" id="SSF47336">
    <property type="entry name" value="ACP-like"/>
    <property type="match status" value="4"/>
</dbReference>
<dbReference type="SMART" id="SM00827">
    <property type="entry name" value="PKS_AT"/>
    <property type="match status" value="1"/>
</dbReference>
<protein>
    <submittedName>
        <fullName evidence="7">Omega-3 polyunsaturated fatty acid synthase subunit</fullName>
    </submittedName>
</protein>
<evidence type="ECO:0000259" key="5">
    <source>
        <dbReference type="PROSITE" id="PS50075"/>
    </source>
</evidence>
<dbReference type="SUPFAM" id="SSF52151">
    <property type="entry name" value="FabD/lysophospholipase-like"/>
    <property type="match status" value="1"/>
</dbReference>
<dbReference type="InterPro" id="IPR016039">
    <property type="entry name" value="Thiolase-like"/>
</dbReference>
<feature type="compositionally biased region" description="Low complexity" evidence="4">
    <location>
        <begin position="1043"/>
        <end position="1058"/>
    </location>
</feature>
<dbReference type="InterPro" id="IPR001227">
    <property type="entry name" value="Ac_transferase_dom_sf"/>
</dbReference>
<sequence>MPKANSLKEYWSNILNESECLETVPSSRWRVDDYFDADPSAPDRTYSDRGGFIPDIAFDPMLFGMPPKSLASTDAAQIFALAVGRQALIDAGYNPDAAGQGRRLPADRAGIVLGVSGTTMKLTLEMAKRSEIPKWIDTLRQAGIDERAIASVANAMRQHYPDWTEDTFPGFLANVVAGRIANRFGLGAASYTVDAACASSLSAVRLACQELRSGAADIMVTGGVDTDNSNVAYLSFSKTPALSKSGKVRSFDADADGTMISEGVGMLVLKRLDDAIADKDRIYGVIRGLGASTDAAGGAIYAPRSSGQIRALQAAYADAGFDPQSIGLIEAHATGTVVGDAVEIESLESVFDATDNAVALGSVKAQIGHTKAAAGAASLIKTVLALYHKVIPPTMNVQAPNPRLNLDNGPFYLPRHARPWLAPAHGPRRAGVSVFGFGGANLHVALEEHVNDHPLPSHQQALPILLSAATPAQLALTCRKLAGEIESGDAETLLWPLAAVPSSDARIGLLARSREAAPALLRSAADMLEKRLQEDTWSLPTGVHYRRQAMAADARVVAVFSGQGSQTVGMGARLSIDFPQVRKYFEAFDAAGKASGFKPVSSLIFAPDSFDASRVEAQRKALTHTLHAQTAIGAYSMSAYSLLRNAGFTPAIAFGHSFGELTALWAAGVFSDQAYRSAVLARGDALTPPPGANAGSLIAISAAAERVTELLPQIPGLAIANLNSPRQTVAGGSREVLTNALEVFKRNNIDATPIPVAAAFHTEHVNYAAEPWHAALANIELGAPALPVLANLNAQHYPADASGIRDLLARQPFAAVQFRQQIEAAYAAGGRIFVEIGPRAILTRLVDDILGDRPHVALPVAHDPAGDDSRQIQEAMVRLAVLGQALQLATPAFKKIPASALSVQIGAHIIRNPNQPAWPVVEKPSGALAGILSKLQEPAQATTPADASAVQLNTMLAAQNRLAEIHQDFLDRQATLAHSLAQHSPSAEVMAEIQRNQASINAAHAAFMQGQQQAINQLAASGGAALPVTAEISSLPLTPSDLANQGRAPQAPAPAAQVTAPADPGVSSIHILQLLTDIVAEKTGFPASLIEAQMSIEGDLGVDSIKRVEILSAMRTALGALPAPEILSSARNLAELAQCIAQASGEPIRAAAVPVAAPVAEPVQVAATAALHVSPPEQSSPTASVSGIGALLLSTVADKTGYPVDMLSLDMRLEADLGVDSIKRVEILSFIRDTLGLQSHSATDQLRNAATLADIAALLGHQENSGASTVAVEASAPASVPVPVPATVIAPPAVAVAVADKTGDVLTLLLQTVADKTGFPADMLSAEMRLEADLGVDSIKRVEILSAVRDTLGIAVSAAASSDALRNAATLAAIAELLSGAASEATAVAAPPAAPAQPESQPVAPTLQQPDTDISNLLLATVAEKTGYPVDMLSLDMRLESDLGVDSIKRVEILSSVRDTLGIAAGSASDELRSASTLAEIAALLAHGPRVQASVSPWQPLPVCAQALPYPPQPRNPQANAGKTALIFSDGGELGSAATDGLLQAGYRPLIIRLDGWMAPNSKQAANAHVNAHASTHIIDASIDTLAATLTSLAQQFGTPAIALLLQATDSKVASRNRLSLALRTVRVMLPWLDGRQGRLTLLAAARLDGKLGSLGAPGGDPVAGGLAGLIKTLRLEAEGVAARFVDLAPELSPAAAAQSLLAEMHDADHAPAETGWTAEGRWTLASAPATPEQQGALPPLRAGDLVLVTGGARGVTAHCVQALAATVAAHFVLIGRTPLVERDPAWAENVNDPATLKSNALQHLRSNGGTPTPRMLEDSCRAVLAAREVRLTLQAIAAHGAQATYLPLDLGDVAATRSAIAALTARHGPVAALVHGAGALADRKIADKTEADVEIVFRPKLDGFLTLLEALRDAPPARTVLFSSTAGVSGNVGQADYAMANEALSKLAFHLPHVWHGTRVVALAWGPWEGGMVTPALKKMFAERGIGLLPIADGASLFAAALSGTRAGGYQFVVGDAMQAPASGQAAAVTPTQYAGTATTVLAYSI</sequence>
<dbReference type="EMBL" id="CP009962">
    <property type="protein sequence ID" value="AIY39499.1"/>
    <property type="molecule type" value="Genomic_DNA"/>
</dbReference>
<dbReference type="SUPFAM" id="SSF55048">
    <property type="entry name" value="Probable ACP-binding domain of malonyl-CoA ACP transacylase"/>
    <property type="match status" value="1"/>
</dbReference>
<dbReference type="InterPro" id="IPR016036">
    <property type="entry name" value="Malonyl_transacylase_ACP-bd"/>
</dbReference>
<dbReference type="InterPro" id="IPR013968">
    <property type="entry name" value="PKS_KR"/>
</dbReference>
<dbReference type="Pfam" id="PF02801">
    <property type="entry name" value="Ketoacyl-synt_C"/>
    <property type="match status" value="1"/>
</dbReference>
<keyword evidence="8" id="KW-1185">Reference proteome</keyword>
<dbReference type="Pfam" id="PF08659">
    <property type="entry name" value="KR"/>
    <property type="match status" value="1"/>
</dbReference>
<evidence type="ECO:0000256" key="1">
    <source>
        <dbReference type="ARBA" id="ARBA00022450"/>
    </source>
</evidence>
<dbReference type="CDD" id="cd00833">
    <property type="entry name" value="PKS"/>
    <property type="match status" value="1"/>
</dbReference>
<dbReference type="PROSITE" id="PS50075">
    <property type="entry name" value="CARRIER"/>
    <property type="match status" value="4"/>
</dbReference>
<organism evidence="7 8">
    <name type="scientific">Collimonas arenae</name>
    <dbReference type="NCBI Taxonomy" id="279058"/>
    <lineage>
        <taxon>Bacteria</taxon>
        <taxon>Pseudomonadati</taxon>
        <taxon>Pseudomonadota</taxon>
        <taxon>Betaproteobacteria</taxon>
        <taxon>Burkholderiales</taxon>
        <taxon>Oxalobacteraceae</taxon>
        <taxon>Collimonas</taxon>
    </lineage>
</organism>
<dbReference type="InterPro" id="IPR009081">
    <property type="entry name" value="PP-bd_ACP"/>
</dbReference>
<dbReference type="PROSITE" id="PS52004">
    <property type="entry name" value="KS3_2"/>
    <property type="match status" value="1"/>
</dbReference>
<dbReference type="InterPro" id="IPR057326">
    <property type="entry name" value="KR_dom"/>
</dbReference>
<feature type="domain" description="Carrier" evidence="5">
    <location>
        <begin position="1409"/>
        <end position="1489"/>
    </location>
</feature>
<accession>A0A0A1F732</accession>
<dbReference type="Gene3D" id="1.10.1200.10">
    <property type="entry name" value="ACP-like"/>
    <property type="match status" value="4"/>
</dbReference>
<dbReference type="InterPro" id="IPR036736">
    <property type="entry name" value="ACP-like_sf"/>
</dbReference>